<reference evidence="11" key="2">
    <citation type="submission" date="2021-01" db="UniProtKB">
        <authorList>
            <consortium name="EnsemblMetazoa"/>
        </authorList>
    </citation>
    <scope>IDENTIFICATION</scope>
</reference>
<feature type="compositionally biased region" description="Polar residues" evidence="9">
    <location>
        <begin position="407"/>
        <end position="416"/>
    </location>
</feature>
<keyword evidence="12" id="KW-1185">Reference proteome</keyword>
<dbReference type="GO" id="GO:0002039">
    <property type="term" value="F:p53 binding"/>
    <property type="evidence" value="ECO:0000318"/>
    <property type="project" value="GO_Central"/>
</dbReference>
<feature type="region of interest" description="Disordered" evidence="9">
    <location>
        <begin position="151"/>
        <end position="186"/>
    </location>
</feature>
<feature type="compositionally biased region" description="Basic and acidic residues" evidence="9">
    <location>
        <begin position="748"/>
        <end position="823"/>
    </location>
</feature>
<feature type="domain" description="PHD-type" evidence="10">
    <location>
        <begin position="985"/>
        <end position="1035"/>
    </location>
</feature>
<feature type="compositionally biased region" description="Basic and acidic residues" evidence="9">
    <location>
        <begin position="608"/>
        <end position="631"/>
    </location>
</feature>
<evidence type="ECO:0000256" key="9">
    <source>
        <dbReference type="SAM" id="MobiDB-lite"/>
    </source>
</evidence>
<feature type="compositionally biased region" description="Polar residues" evidence="9">
    <location>
        <begin position="296"/>
        <end position="310"/>
    </location>
</feature>
<dbReference type="InterPro" id="IPR011011">
    <property type="entry name" value="Znf_FYVE_PHD"/>
</dbReference>
<proteinExistence type="predicted"/>
<dbReference type="SMART" id="SM00576">
    <property type="entry name" value="BTP"/>
    <property type="match status" value="1"/>
</dbReference>
<dbReference type="PANTHER" id="PTHR46452">
    <property type="entry name" value="TRANSCRIPTION INITIATION FACTOR TFIID SUBUNIT 3"/>
    <property type="match status" value="1"/>
</dbReference>
<evidence type="ECO:0000256" key="6">
    <source>
        <dbReference type="ARBA" id="ARBA00023163"/>
    </source>
</evidence>
<feature type="compositionally biased region" description="Basic and acidic residues" evidence="9">
    <location>
        <begin position="662"/>
        <end position="678"/>
    </location>
</feature>
<keyword evidence="2" id="KW-0479">Metal-binding</keyword>
<dbReference type="EnsemblMetazoa" id="XM_030973114">
    <property type="protein sequence ID" value="XP_030828974"/>
    <property type="gene ID" value="LOC592424"/>
</dbReference>
<dbReference type="InterPro" id="IPR009072">
    <property type="entry name" value="Histone-fold"/>
</dbReference>
<dbReference type="Pfam" id="PF00628">
    <property type="entry name" value="PHD"/>
    <property type="match status" value="1"/>
</dbReference>
<feature type="compositionally biased region" description="Basic residues" evidence="9">
    <location>
        <begin position="925"/>
        <end position="937"/>
    </location>
</feature>
<dbReference type="KEGG" id="spu:592424"/>
<dbReference type="CDD" id="cd15522">
    <property type="entry name" value="PHD_TAF3"/>
    <property type="match status" value="1"/>
</dbReference>
<evidence type="ECO:0000256" key="3">
    <source>
        <dbReference type="ARBA" id="ARBA00022771"/>
    </source>
</evidence>
<dbReference type="InterPro" id="IPR006565">
    <property type="entry name" value="BTP"/>
</dbReference>
<dbReference type="InterPro" id="IPR019787">
    <property type="entry name" value="Znf_PHD-finger"/>
</dbReference>
<feature type="compositionally biased region" description="Basic and acidic residues" evidence="9">
    <location>
        <begin position="842"/>
        <end position="855"/>
    </location>
</feature>
<reference evidence="12" key="1">
    <citation type="submission" date="2015-02" db="EMBL/GenBank/DDBJ databases">
        <title>Genome sequencing for Strongylocentrotus purpuratus.</title>
        <authorList>
            <person name="Murali S."/>
            <person name="Liu Y."/>
            <person name="Vee V."/>
            <person name="English A."/>
            <person name="Wang M."/>
            <person name="Skinner E."/>
            <person name="Han Y."/>
            <person name="Muzny D.M."/>
            <person name="Worley K.C."/>
            <person name="Gibbs R.A."/>
        </authorList>
    </citation>
    <scope>NUCLEOTIDE SEQUENCE</scope>
</reference>
<dbReference type="OrthoDB" id="436852at2759"/>
<dbReference type="PROSITE" id="PS01359">
    <property type="entry name" value="ZF_PHD_1"/>
    <property type="match status" value="1"/>
</dbReference>
<dbReference type="EnsemblMetazoa" id="XM_030973115">
    <property type="protein sequence ID" value="XP_030828975"/>
    <property type="gene ID" value="LOC592424"/>
</dbReference>
<sequence>MADGFCQALLRISMAQICQELGWHSIHSTPCDLLTDVLQRYIQQLATVSHCYAEQYGRTEPNVDDLGLTFRQMGVSLYELENYIRDVDPIPFKHDIPQFPLRRQNDLQHPKPGSRDDRERLQYIPAHLPPIIGLSDDFGAPIGHHRDSIMSVSMDTDSPESRLISPMGGSHTSPRGEKRDTSSPLFSDQAMKRLRLDGDGTPQELTAVLIGIGGELTPKREGKLPIATTPPQRVLKAALGGDGTPIRANKAITDGLLNRSEETIVDRLQQKSPKGVKKTTAEPKSPKSAKPAATPKQKTQTKSSMFSPSSKYPIVKSKTSGTPGIGDKAGEFLFPPPKSPKLSSSANKKQQEKLQEAVKKEKTVPSVYDFDDDEFDSKPSKDPTLSPSDAKGSFNDPLSLDADIEQSKNPSQNSDSYRGKSDVVAKAKQDRDRSLSPLSENLLKSKKPEKDKKKLGSKDKSKIKHKLKSKKSKDDVQSYYDSVGSSDKKHTTPKAVKRKNSSSTDGKTPKLVIKTERKTSGNDEMRVIKKKFKKVKEKDKQKQLKVKKLKQKSIDIKIKSKASKHGIAPSSMKPQEDSSPEKRLPIGKLSLIKSAGSKLQFKIAVPQSEKKDVVKEKSRKPDKAKISDKEKPKVKRLKTSSSELDSSDREKKSSKDKKKTPISKDKKKESFKKDKEEVVSTPTIPKITFKLGAAPAGGDTPKIVIKTTTAPPPSVSTPTVPKLSISVPSKKSKDTSKSSSKSVASPKTEPKSKGESKTKTDSKPKAESSKKEKVETKPKAETKSSKTSKKIEKEPERETEKVEKEKKVKEKPIKIKVDTKPKAEVSPYDFDAPSPPPPTIKVKKESSSTPARKEPVPGIFAPSVPSPPPSKSSSPATPRSSSRAAAPSSPAPQKSKQKASTPAPTPPPTKAALKALPPSATKGSKASKQKDKKKVTQKQKAAPPPPPPEPEPEPEPEPPKPKADGPCILIAETAGTVVNEDGEKIWYCPACKKADDGVLPMIGCDTCDDWYHWECVGITEEPSTNDWYCKRCQNKSKGKKKKGRKN</sequence>
<organism evidence="11 12">
    <name type="scientific">Strongylocentrotus purpuratus</name>
    <name type="common">Purple sea urchin</name>
    <dbReference type="NCBI Taxonomy" id="7668"/>
    <lineage>
        <taxon>Eukaryota</taxon>
        <taxon>Metazoa</taxon>
        <taxon>Echinodermata</taxon>
        <taxon>Eleutherozoa</taxon>
        <taxon>Echinozoa</taxon>
        <taxon>Echinoidea</taxon>
        <taxon>Euechinoidea</taxon>
        <taxon>Echinacea</taxon>
        <taxon>Camarodonta</taxon>
        <taxon>Echinidea</taxon>
        <taxon>Strongylocentrotidae</taxon>
        <taxon>Strongylocentrotus</taxon>
    </lineage>
</organism>
<dbReference type="GO" id="GO:0005669">
    <property type="term" value="C:transcription factor TFIID complex"/>
    <property type="evidence" value="ECO:0000318"/>
    <property type="project" value="GO_Central"/>
</dbReference>
<dbReference type="InterPro" id="IPR013083">
    <property type="entry name" value="Znf_RING/FYVE/PHD"/>
</dbReference>
<dbReference type="OMA" id="ENIHMRQ"/>
<dbReference type="SUPFAM" id="SSF57903">
    <property type="entry name" value="FYVE/PHD zinc finger"/>
    <property type="match status" value="1"/>
</dbReference>
<feature type="region of interest" description="Disordered" evidence="9">
    <location>
        <begin position="264"/>
        <end position="589"/>
    </location>
</feature>
<dbReference type="RefSeq" id="XP_030828974.1">
    <property type="nucleotide sequence ID" value="XM_030973114.1"/>
</dbReference>
<feature type="compositionally biased region" description="Low complexity" evidence="9">
    <location>
        <begin position="871"/>
        <end position="902"/>
    </location>
</feature>
<keyword evidence="3 8" id="KW-0863">Zinc-finger</keyword>
<dbReference type="PROSITE" id="PS50016">
    <property type="entry name" value="ZF_PHD_2"/>
    <property type="match status" value="1"/>
</dbReference>
<dbReference type="GO" id="GO:0045944">
    <property type="term" value="P:positive regulation of transcription by RNA polymerase II"/>
    <property type="evidence" value="ECO:0000318"/>
    <property type="project" value="GO_Central"/>
</dbReference>
<evidence type="ECO:0000256" key="5">
    <source>
        <dbReference type="ARBA" id="ARBA00023015"/>
    </source>
</evidence>
<keyword evidence="6" id="KW-0804">Transcription</keyword>
<feature type="compositionally biased region" description="Basic and acidic residues" evidence="9">
    <location>
        <begin position="513"/>
        <end position="527"/>
    </location>
</feature>
<evidence type="ECO:0000313" key="11">
    <source>
        <dbReference type="EnsemblMetazoa" id="XP_030828975"/>
    </source>
</evidence>
<dbReference type="PANTHER" id="PTHR46452:SF1">
    <property type="entry name" value="TRANSCRIPTION INITIATION FACTOR TFIID SUBUNIT 3"/>
    <property type="match status" value="1"/>
</dbReference>
<accession>A0A7M7MZZ9</accession>
<dbReference type="CDD" id="cd22916">
    <property type="entry name" value="HFD_TAF3"/>
    <property type="match status" value="1"/>
</dbReference>
<feature type="region of interest" description="Disordered" evidence="9">
    <location>
        <begin position="601"/>
        <end position="966"/>
    </location>
</feature>
<dbReference type="Proteomes" id="UP000007110">
    <property type="component" value="Unassembled WGS sequence"/>
</dbReference>
<dbReference type="SMART" id="SM00249">
    <property type="entry name" value="PHD"/>
    <property type="match status" value="1"/>
</dbReference>
<evidence type="ECO:0000256" key="1">
    <source>
        <dbReference type="ARBA" id="ARBA00004123"/>
    </source>
</evidence>
<dbReference type="Gene3D" id="1.10.20.10">
    <property type="entry name" value="Histone, subunit A"/>
    <property type="match status" value="1"/>
</dbReference>
<feature type="compositionally biased region" description="Basic and acidic residues" evidence="9">
    <location>
        <begin position="349"/>
        <end position="363"/>
    </location>
</feature>
<dbReference type="GeneID" id="592424"/>
<dbReference type="InterPro" id="IPR019786">
    <property type="entry name" value="Zinc_finger_PHD-type_CS"/>
</dbReference>
<keyword evidence="7" id="KW-0539">Nucleus</keyword>
<feature type="compositionally biased region" description="Basic and acidic residues" evidence="9">
    <location>
        <begin position="446"/>
        <end position="460"/>
    </location>
</feature>
<dbReference type="GO" id="GO:0046982">
    <property type="term" value="F:protein heterodimerization activity"/>
    <property type="evidence" value="ECO:0007669"/>
    <property type="project" value="InterPro"/>
</dbReference>
<comment type="subcellular location">
    <subcellularLocation>
        <location evidence="1">Nucleus</location>
    </subcellularLocation>
</comment>
<evidence type="ECO:0000313" key="12">
    <source>
        <dbReference type="Proteomes" id="UP000007110"/>
    </source>
</evidence>
<protein>
    <recommendedName>
        <fullName evidence="10">PHD-type domain-containing protein</fullName>
    </recommendedName>
</protein>
<dbReference type="CTD" id="83860"/>
<evidence type="ECO:0000256" key="4">
    <source>
        <dbReference type="ARBA" id="ARBA00022833"/>
    </source>
</evidence>
<keyword evidence="4" id="KW-0862">Zinc</keyword>
<keyword evidence="5" id="KW-0805">Transcription regulation</keyword>
<feature type="compositionally biased region" description="Basic and acidic residues" evidence="9">
    <location>
        <begin position="574"/>
        <end position="584"/>
    </location>
</feature>
<dbReference type="InParanoid" id="A0A7M7MZZ9"/>
<dbReference type="Gene3D" id="3.30.40.10">
    <property type="entry name" value="Zinc/RING finger domain, C3HC4 (zinc finger)"/>
    <property type="match status" value="1"/>
</dbReference>
<dbReference type="RefSeq" id="XP_030828975.1">
    <property type="nucleotide sequence ID" value="XM_030973115.1"/>
</dbReference>
<dbReference type="AlphaFoldDB" id="A0A7M7MZZ9"/>
<evidence type="ECO:0000256" key="8">
    <source>
        <dbReference type="PROSITE-ProRule" id="PRU00146"/>
    </source>
</evidence>
<dbReference type="GO" id="GO:0008270">
    <property type="term" value="F:zinc ion binding"/>
    <property type="evidence" value="ECO:0007669"/>
    <property type="project" value="UniProtKB-KW"/>
</dbReference>
<evidence type="ECO:0000256" key="2">
    <source>
        <dbReference type="ARBA" id="ARBA00022723"/>
    </source>
</evidence>
<feature type="compositionally biased region" description="Low complexity" evidence="9">
    <location>
        <begin position="716"/>
        <end position="729"/>
    </location>
</feature>
<feature type="compositionally biased region" description="Low complexity" evidence="9">
    <location>
        <begin position="737"/>
        <end position="747"/>
    </location>
</feature>
<feature type="compositionally biased region" description="Basic residues" evidence="9">
    <location>
        <begin position="461"/>
        <end position="471"/>
    </location>
</feature>
<name>A0A7M7MZZ9_STRPU</name>
<evidence type="ECO:0000259" key="10">
    <source>
        <dbReference type="PROSITE" id="PS50016"/>
    </source>
</evidence>
<dbReference type="InterPro" id="IPR001965">
    <property type="entry name" value="Znf_PHD"/>
</dbReference>
<dbReference type="Pfam" id="PF07524">
    <property type="entry name" value="Bromo_TP"/>
    <property type="match status" value="1"/>
</dbReference>
<evidence type="ECO:0000256" key="7">
    <source>
        <dbReference type="ARBA" id="ARBA00023242"/>
    </source>
</evidence>
<feature type="compositionally biased region" description="Basic residues" evidence="9">
    <location>
        <begin position="491"/>
        <end position="500"/>
    </location>
</feature>
<feature type="compositionally biased region" description="Low complexity" evidence="9">
    <location>
        <begin position="910"/>
        <end position="924"/>
    </location>
</feature>
<feature type="compositionally biased region" description="Basic and acidic residues" evidence="9">
    <location>
        <begin position="417"/>
        <end position="434"/>
    </location>
</feature>